<evidence type="ECO:0000313" key="3">
    <source>
        <dbReference type="Proteomes" id="UP001431209"/>
    </source>
</evidence>
<name>A0AAW2YKC7_9EUKA</name>
<keyword evidence="3" id="KW-1185">Reference proteome</keyword>
<feature type="signal peptide" evidence="1">
    <location>
        <begin position="1"/>
        <end position="19"/>
    </location>
</feature>
<evidence type="ECO:0008006" key="4">
    <source>
        <dbReference type="Google" id="ProtNLM"/>
    </source>
</evidence>
<comment type="caution">
    <text evidence="2">The sequence shown here is derived from an EMBL/GenBank/DDBJ whole genome shotgun (WGS) entry which is preliminary data.</text>
</comment>
<reference evidence="2 3" key="1">
    <citation type="submission" date="2024-03" db="EMBL/GenBank/DDBJ databases">
        <title>The Acrasis kona genome and developmental transcriptomes reveal deep origins of eukaryotic multicellular pathways.</title>
        <authorList>
            <person name="Sheikh S."/>
            <person name="Fu C.-J."/>
            <person name="Brown M.W."/>
            <person name="Baldauf S.L."/>
        </authorList>
    </citation>
    <scope>NUCLEOTIDE SEQUENCE [LARGE SCALE GENOMIC DNA]</scope>
    <source>
        <strain evidence="2 3">ATCC MYA-3509</strain>
    </source>
</reference>
<dbReference type="Proteomes" id="UP001431209">
    <property type="component" value="Unassembled WGS sequence"/>
</dbReference>
<protein>
    <recommendedName>
        <fullName evidence="4">Alginate lyase 2 domain-containing protein</fullName>
    </recommendedName>
</protein>
<dbReference type="AlphaFoldDB" id="A0AAW2YKC7"/>
<evidence type="ECO:0000256" key="1">
    <source>
        <dbReference type="SAM" id="SignalP"/>
    </source>
</evidence>
<proteinExistence type="predicted"/>
<sequence>MSILHLLLLLLSLLCTTLAVSITQHNGIKQIYPTKQNGRQWTFTQPKDPYFDPRQTIVKQSDGSYQNTEPQTRLEIHTKANDVMWRDVELTGYFKVNKKTGDKMPQLVLYARGGRHTTKGGGCDGTSIKGYYNFPGDLFFKKEVWHTGGYTARLSNKHYGQIINKWVGLKMVMYNTAPQNVKMELYVDRNATNNWVKEIEFEDHPGQVKGKEHKAECKNPITKRERAQDATIYYGGPIAAFRADDIIFQFKDLNVREICAGTCDQVQQKGCEGFPDSCHK</sequence>
<evidence type="ECO:0000313" key="2">
    <source>
        <dbReference type="EMBL" id="KAL0477059.1"/>
    </source>
</evidence>
<accession>A0AAW2YKC7</accession>
<organism evidence="2 3">
    <name type="scientific">Acrasis kona</name>
    <dbReference type="NCBI Taxonomy" id="1008807"/>
    <lineage>
        <taxon>Eukaryota</taxon>
        <taxon>Discoba</taxon>
        <taxon>Heterolobosea</taxon>
        <taxon>Tetramitia</taxon>
        <taxon>Eutetramitia</taxon>
        <taxon>Acrasidae</taxon>
        <taxon>Acrasis</taxon>
    </lineage>
</organism>
<keyword evidence="1" id="KW-0732">Signal</keyword>
<feature type="chain" id="PRO_5043531340" description="Alginate lyase 2 domain-containing protein" evidence="1">
    <location>
        <begin position="20"/>
        <end position="280"/>
    </location>
</feature>
<gene>
    <name evidence="2" type="ORF">AKO1_006341</name>
</gene>
<dbReference type="EMBL" id="JAOPGA020000136">
    <property type="protein sequence ID" value="KAL0477059.1"/>
    <property type="molecule type" value="Genomic_DNA"/>
</dbReference>